<evidence type="ECO:0000313" key="2">
    <source>
        <dbReference type="EnsemblPlants" id="KQJ82548"/>
    </source>
</evidence>
<accession>A0A0Q3E879</accession>
<dbReference type="AlphaFoldDB" id="A0A0Q3E879"/>
<keyword evidence="3" id="KW-1185">Reference proteome</keyword>
<sequence>MSRSFSLSLMKSLHFRKKIGKKVTQKLHRDQIGTLKYHGMRNIVRLPICYWLLHSQNDSDWCLALPPIDKMG</sequence>
<protein>
    <submittedName>
        <fullName evidence="1 2">Uncharacterized protein</fullName>
    </submittedName>
</protein>
<dbReference type="EnsemblPlants" id="KQJ82548">
    <property type="protein sequence ID" value="KQJ82548"/>
    <property type="gene ID" value="BRADI_5g09601v3"/>
</dbReference>
<dbReference type="ExpressionAtlas" id="A0A0Q3E879">
    <property type="expression patterns" value="baseline"/>
</dbReference>
<proteinExistence type="predicted"/>
<reference evidence="1 2" key="1">
    <citation type="journal article" date="2010" name="Nature">
        <title>Genome sequencing and analysis of the model grass Brachypodium distachyon.</title>
        <authorList>
            <consortium name="International Brachypodium Initiative"/>
        </authorList>
    </citation>
    <scope>NUCLEOTIDE SEQUENCE [LARGE SCALE GENOMIC DNA]</scope>
    <source>
        <strain evidence="1 2">Bd21</strain>
    </source>
</reference>
<dbReference type="Gramene" id="KQJ82548">
    <property type="protein sequence ID" value="KQJ82548"/>
    <property type="gene ID" value="BRADI_5g09601v3"/>
</dbReference>
<organism evidence="1">
    <name type="scientific">Brachypodium distachyon</name>
    <name type="common">Purple false brome</name>
    <name type="synonym">Trachynia distachya</name>
    <dbReference type="NCBI Taxonomy" id="15368"/>
    <lineage>
        <taxon>Eukaryota</taxon>
        <taxon>Viridiplantae</taxon>
        <taxon>Streptophyta</taxon>
        <taxon>Embryophyta</taxon>
        <taxon>Tracheophyta</taxon>
        <taxon>Spermatophyta</taxon>
        <taxon>Magnoliopsida</taxon>
        <taxon>Liliopsida</taxon>
        <taxon>Poales</taxon>
        <taxon>Poaceae</taxon>
        <taxon>BOP clade</taxon>
        <taxon>Pooideae</taxon>
        <taxon>Stipodae</taxon>
        <taxon>Brachypodieae</taxon>
        <taxon>Brachypodium</taxon>
    </lineage>
</organism>
<evidence type="ECO:0000313" key="1">
    <source>
        <dbReference type="EMBL" id="KQJ82548.1"/>
    </source>
</evidence>
<dbReference type="EMBL" id="CM000884">
    <property type="protein sequence ID" value="KQJ82548.1"/>
    <property type="molecule type" value="Genomic_DNA"/>
</dbReference>
<dbReference type="Proteomes" id="UP000008810">
    <property type="component" value="Chromosome 5"/>
</dbReference>
<evidence type="ECO:0000313" key="3">
    <source>
        <dbReference type="Proteomes" id="UP000008810"/>
    </source>
</evidence>
<reference evidence="1" key="2">
    <citation type="submission" date="2017-06" db="EMBL/GenBank/DDBJ databases">
        <title>WGS assembly of Brachypodium distachyon.</title>
        <authorList>
            <consortium name="The International Brachypodium Initiative"/>
            <person name="Lucas S."/>
            <person name="Harmon-Smith M."/>
            <person name="Lail K."/>
            <person name="Tice H."/>
            <person name="Grimwood J."/>
            <person name="Bruce D."/>
            <person name="Barry K."/>
            <person name="Shu S."/>
            <person name="Lindquist E."/>
            <person name="Wang M."/>
            <person name="Pitluck S."/>
            <person name="Vogel J.P."/>
            <person name="Garvin D.F."/>
            <person name="Mockler T.C."/>
            <person name="Schmutz J."/>
            <person name="Rokhsar D."/>
            <person name="Bevan M.W."/>
        </authorList>
    </citation>
    <scope>NUCLEOTIDE SEQUENCE</scope>
    <source>
        <strain evidence="1">Bd21</strain>
    </source>
</reference>
<reference evidence="2" key="3">
    <citation type="submission" date="2018-08" db="UniProtKB">
        <authorList>
            <consortium name="EnsemblPlants"/>
        </authorList>
    </citation>
    <scope>IDENTIFICATION</scope>
    <source>
        <strain evidence="2">cv. Bd21</strain>
    </source>
</reference>
<gene>
    <name evidence="1" type="ORF">BRADI_5g09601v3</name>
</gene>
<name>A0A0Q3E879_BRADI</name>